<proteinExistence type="predicted"/>
<dbReference type="EMBL" id="CM017659">
    <property type="protein sequence ID" value="TYI58959.1"/>
    <property type="molecule type" value="Genomic_DNA"/>
</dbReference>
<dbReference type="AlphaFoldDB" id="A0A5D2T183"/>
<evidence type="ECO:0000313" key="1">
    <source>
        <dbReference type="EMBL" id="TYI58959.1"/>
    </source>
</evidence>
<feature type="non-terminal residue" evidence="1">
    <location>
        <position position="1"/>
    </location>
</feature>
<keyword evidence="2" id="KW-1185">Reference proteome</keyword>
<protein>
    <submittedName>
        <fullName evidence="1">Uncharacterized protein</fullName>
    </submittedName>
</protein>
<gene>
    <name evidence="1" type="ORF">E1A91_D11G398400v1</name>
</gene>
<name>A0A5D2T183_GOSMU</name>
<feature type="non-terminal residue" evidence="1">
    <location>
        <position position="99"/>
    </location>
</feature>
<evidence type="ECO:0000313" key="2">
    <source>
        <dbReference type="Proteomes" id="UP000323597"/>
    </source>
</evidence>
<organism evidence="1 2">
    <name type="scientific">Gossypium mustelinum</name>
    <name type="common">Cotton</name>
    <name type="synonym">Gossypium caicoense</name>
    <dbReference type="NCBI Taxonomy" id="34275"/>
    <lineage>
        <taxon>Eukaryota</taxon>
        <taxon>Viridiplantae</taxon>
        <taxon>Streptophyta</taxon>
        <taxon>Embryophyta</taxon>
        <taxon>Tracheophyta</taxon>
        <taxon>Spermatophyta</taxon>
        <taxon>Magnoliopsida</taxon>
        <taxon>eudicotyledons</taxon>
        <taxon>Gunneridae</taxon>
        <taxon>Pentapetalae</taxon>
        <taxon>rosids</taxon>
        <taxon>malvids</taxon>
        <taxon>Malvales</taxon>
        <taxon>Malvaceae</taxon>
        <taxon>Malvoideae</taxon>
        <taxon>Gossypium</taxon>
    </lineage>
</organism>
<sequence>IALSHSVLLSSRYAYTLNSLLFSKRNCFRISLSYSRFTSKKHTSFAAFSMAISDNGIFISPELAKSFDFTSEERIYNWWLSQGYFRPKFDWESDPFVIS</sequence>
<accession>A0A5D2T183</accession>
<dbReference type="Proteomes" id="UP000323597">
    <property type="component" value="Chromosome D11"/>
</dbReference>
<reference evidence="1 2" key="1">
    <citation type="submission" date="2019-07" db="EMBL/GenBank/DDBJ databases">
        <title>WGS assembly of Gossypium mustelinum.</title>
        <authorList>
            <person name="Chen Z.J."/>
            <person name="Sreedasyam A."/>
            <person name="Ando A."/>
            <person name="Song Q."/>
            <person name="De L."/>
            <person name="Hulse-Kemp A."/>
            <person name="Ding M."/>
            <person name="Ye W."/>
            <person name="Kirkbride R."/>
            <person name="Jenkins J."/>
            <person name="Plott C."/>
            <person name="Lovell J."/>
            <person name="Lin Y.-M."/>
            <person name="Vaughn R."/>
            <person name="Liu B."/>
            <person name="Li W."/>
            <person name="Simpson S."/>
            <person name="Scheffler B."/>
            <person name="Saski C."/>
            <person name="Grover C."/>
            <person name="Hu G."/>
            <person name="Conover J."/>
            <person name="Carlson J."/>
            <person name="Shu S."/>
            <person name="Boston L."/>
            <person name="Williams M."/>
            <person name="Peterson D."/>
            <person name="Mcgee K."/>
            <person name="Jones D."/>
            <person name="Wendel J."/>
            <person name="Stelly D."/>
            <person name="Grimwood J."/>
            <person name="Schmutz J."/>
        </authorList>
    </citation>
    <scope>NUCLEOTIDE SEQUENCE [LARGE SCALE GENOMIC DNA]</scope>
    <source>
        <strain evidence="1">1408120.09</strain>
    </source>
</reference>